<dbReference type="GO" id="GO:0015074">
    <property type="term" value="P:DNA integration"/>
    <property type="evidence" value="ECO:0007669"/>
    <property type="project" value="UniProtKB-KW"/>
</dbReference>
<organism evidence="6 7">
    <name type="scientific">Bradyrhizobium zhanjiangense</name>
    <dbReference type="NCBI Taxonomy" id="1325107"/>
    <lineage>
        <taxon>Bacteria</taxon>
        <taxon>Pseudomonadati</taxon>
        <taxon>Pseudomonadota</taxon>
        <taxon>Alphaproteobacteria</taxon>
        <taxon>Hyphomicrobiales</taxon>
        <taxon>Nitrobacteraceae</taxon>
        <taxon>Bradyrhizobium</taxon>
    </lineage>
</organism>
<dbReference type="RefSeq" id="WP_128947117.1">
    <property type="nucleotide sequence ID" value="NZ_LBJM01000089.1"/>
</dbReference>
<dbReference type="InterPro" id="IPR038488">
    <property type="entry name" value="Integrase_DNA-bd_sf"/>
</dbReference>
<dbReference type="InterPro" id="IPR002104">
    <property type="entry name" value="Integrase_catalytic"/>
</dbReference>
<dbReference type="Gene3D" id="3.30.160.390">
    <property type="entry name" value="Integrase, DNA-binding domain"/>
    <property type="match status" value="1"/>
</dbReference>
<dbReference type="InterPro" id="IPR053876">
    <property type="entry name" value="Phage_int_M"/>
</dbReference>
<evidence type="ECO:0000256" key="1">
    <source>
        <dbReference type="ARBA" id="ARBA00008857"/>
    </source>
</evidence>
<dbReference type="Gene3D" id="1.10.443.10">
    <property type="entry name" value="Intergrase catalytic core"/>
    <property type="match status" value="1"/>
</dbReference>
<dbReference type="PANTHER" id="PTHR30629:SF2">
    <property type="entry name" value="PROPHAGE INTEGRASE INTS-RELATED"/>
    <property type="match status" value="1"/>
</dbReference>
<dbReference type="InterPro" id="IPR011010">
    <property type="entry name" value="DNA_brk_join_enz"/>
</dbReference>
<evidence type="ECO:0000256" key="4">
    <source>
        <dbReference type="ARBA" id="ARBA00023172"/>
    </source>
</evidence>
<dbReference type="Pfam" id="PF13356">
    <property type="entry name" value="Arm-DNA-bind_3"/>
    <property type="match status" value="1"/>
</dbReference>
<evidence type="ECO:0000313" key="6">
    <source>
        <dbReference type="EMBL" id="RXH31985.1"/>
    </source>
</evidence>
<dbReference type="Pfam" id="PF00589">
    <property type="entry name" value="Phage_integrase"/>
    <property type="match status" value="1"/>
</dbReference>
<comment type="similarity">
    <text evidence="1">Belongs to the 'phage' integrase family.</text>
</comment>
<dbReference type="Pfam" id="PF22022">
    <property type="entry name" value="Phage_int_M"/>
    <property type="match status" value="1"/>
</dbReference>
<accession>A0A4Q0S9F2</accession>
<reference evidence="6 7" key="1">
    <citation type="submission" date="2015-04" db="EMBL/GenBank/DDBJ databases">
        <title>Comparative genomics of rhizobia nodulating Arachis hypogaea in China.</title>
        <authorList>
            <person name="Li Y."/>
        </authorList>
    </citation>
    <scope>NUCLEOTIDE SEQUENCE [LARGE SCALE GENOMIC DNA]</scope>
    <source>
        <strain evidence="6 7">CCBAU 51787</strain>
    </source>
</reference>
<feature type="domain" description="Tyr recombinase" evidence="5">
    <location>
        <begin position="234"/>
        <end position="411"/>
    </location>
</feature>
<name>A0A4Q0S9F2_9BRAD</name>
<evidence type="ECO:0000313" key="7">
    <source>
        <dbReference type="Proteomes" id="UP000290565"/>
    </source>
</evidence>
<dbReference type="CDD" id="cd00801">
    <property type="entry name" value="INT_P4_C"/>
    <property type="match status" value="1"/>
</dbReference>
<protein>
    <recommendedName>
        <fullName evidence="5">Tyr recombinase domain-containing protein</fullName>
    </recommendedName>
</protein>
<comment type="caution">
    <text evidence="6">The sequence shown here is derived from an EMBL/GenBank/DDBJ whole genome shotgun (WGS) entry which is preliminary data.</text>
</comment>
<proteinExistence type="inferred from homology"/>
<dbReference type="EMBL" id="LBJM01000089">
    <property type="protein sequence ID" value="RXH31985.1"/>
    <property type="molecule type" value="Genomic_DNA"/>
</dbReference>
<dbReference type="AlphaFoldDB" id="A0A4Q0S9F2"/>
<dbReference type="Proteomes" id="UP000290565">
    <property type="component" value="Unassembled WGS sequence"/>
</dbReference>
<dbReference type="InterPro" id="IPR025166">
    <property type="entry name" value="Integrase_DNA_bind_dom"/>
</dbReference>
<dbReference type="InterPro" id="IPR013762">
    <property type="entry name" value="Integrase-like_cat_sf"/>
</dbReference>
<dbReference type="GO" id="GO:0003677">
    <property type="term" value="F:DNA binding"/>
    <property type="evidence" value="ECO:0007669"/>
    <property type="project" value="UniProtKB-KW"/>
</dbReference>
<dbReference type="InterPro" id="IPR050808">
    <property type="entry name" value="Phage_Integrase"/>
</dbReference>
<dbReference type="PROSITE" id="PS51898">
    <property type="entry name" value="TYR_RECOMBINASE"/>
    <property type="match status" value="1"/>
</dbReference>
<dbReference type="Gene3D" id="1.10.150.130">
    <property type="match status" value="1"/>
</dbReference>
<keyword evidence="4" id="KW-0233">DNA recombination</keyword>
<evidence type="ECO:0000256" key="2">
    <source>
        <dbReference type="ARBA" id="ARBA00022908"/>
    </source>
</evidence>
<keyword evidence="2" id="KW-0229">DNA integration</keyword>
<dbReference type="InterPro" id="IPR010998">
    <property type="entry name" value="Integrase_recombinase_N"/>
</dbReference>
<gene>
    <name evidence="6" type="ORF">XH94_32485</name>
</gene>
<keyword evidence="3" id="KW-0238">DNA-binding</keyword>
<sequence>MARGKLTAIEVAKKTKPGMYGDGDGLYLQVTGDGKERIGKSWIFRYRLKGHMSASGKPLAREMGLGSLETWSLTEARERARQQRQLLDQGRDPIEARKLLEQAEALEEAKSTPFQDCAKAYIKAHKAGWKNAKHADQWTSTLETWAYPIIGKVAVGAVTTELVLKVLEQPVGDQPDAPTFWEARTETASRVRGRIENVLDWAKARNLRDGDNPARWKGLLDKLLPPKAQVAPVEHHKALPYADLPGFMADLRRRNSLSARALEFTILTAARTSDTIGAVRSEIDREGALWTVPAARLKGRKGTRKRDHVVPLCDRALQILEDVPKRSEYLFAHEEDGQPLSNMAMLELLQGMGYGEDLTVHGFRSTFKDWCSDETEYPNEMSEMAIAHTVPDKVEAAYRRGNMRRKRRQMMLDWAAYCESLPATKTNVVPLRAG</sequence>
<evidence type="ECO:0000256" key="3">
    <source>
        <dbReference type="ARBA" id="ARBA00023125"/>
    </source>
</evidence>
<dbReference type="SUPFAM" id="SSF56349">
    <property type="entry name" value="DNA breaking-rejoining enzymes"/>
    <property type="match status" value="1"/>
</dbReference>
<dbReference type="GO" id="GO:0006310">
    <property type="term" value="P:DNA recombination"/>
    <property type="evidence" value="ECO:0007669"/>
    <property type="project" value="UniProtKB-KW"/>
</dbReference>
<evidence type="ECO:0000259" key="5">
    <source>
        <dbReference type="PROSITE" id="PS51898"/>
    </source>
</evidence>
<dbReference type="PANTHER" id="PTHR30629">
    <property type="entry name" value="PROPHAGE INTEGRASE"/>
    <property type="match status" value="1"/>
</dbReference>